<accession>A0A6J5NIJ4</accession>
<sequence>MQPEPGDWLIERIYEQTGTTQHPGGQQAGSPAYAIRVTHKPTGIMAQCSTQRSDFGNKRIAREMIEWALIHS</sequence>
<dbReference type="SUPFAM" id="SSF75620">
    <property type="entry name" value="Release factor"/>
    <property type="match status" value="1"/>
</dbReference>
<protein>
    <submittedName>
        <fullName evidence="1">Peptide chain release factor class I/class II</fullName>
    </submittedName>
</protein>
<dbReference type="EMBL" id="LR798343">
    <property type="protein sequence ID" value="CAB5225489.1"/>
    <property type="molecule type" value="Genomic_DNA"/>
</dbReference>
<evidence type="ECO:0000313" key="1">
    <source>
        <dbReference type="EMBL" id="CAB4157035.1"/>
    </source>
</evidence>
<dbReference type="Gene3D" id="3.30.160.20">
    <property type="match status" value="1"/>
</dbReference>
<name>A0A6J5NIJ4_9CAUD</name>
<evidence type="ECO:0000313" key="2">
    <source>
        <dbReference type="EMBL" id="CAB5225489.1"/>
    </source>
</evidence>
<dbReference type="InterPro" id="IPR045853">
    <property type="entry name" value="Pep_chain_release_fac_I_sf"/>
</dbReference>
<dbReference type="EMBL" id="LR796648">
    <property type="protein sequence ID" value="CAB4157035.1"/>
    <property type="molecule type" value="Genomic_DNA"/>
</dbReference>
<proteinExistence type="predicted"/>
<reference evidence="1" key="1">
    <citation type="submission" date="2020-04" db="EMBL/GenBank/DDBJ databases">
        <authorList>
            <person name="Chiriac C."/>
            <person name="Salcher M."/>
            <person name="Ghai R."/>
            <person name="Kavagutti S V."/>
        </authorList>
    </citation>
    <scope>NUCLEOTIDE SEQUENCE</scope>
</reference>
<gene>
    <name evidence="1" type="ORF">UFOVP675_63</name>
    <name evidence="2" type="ORF">UFOVP747_36</name>
</gene>
<organism evidence="1">
    <name type="scientific">uncultured Caudovirales phage</name>
    <dbReference type="NCBI Taxonomy" id="2100421"/>
    <lineage>
        <taxon>Viruses</taxon>
        <taxon>Duplodnaviria</taxon>
        <taxon>Heunggongvirae</taxon>
        <taxon>Uroviricota</taxon>
        <taxon>Caudoviricetes</taxon>
        <taxon>Peduoviridae</taxon>
        <taxon>Maltschvirus</taxon>
        <taxon>Maltschvirus maltsch</taxon>
    </lineage>
</organism>